<accession>A0A927BGT2</accession>
<gene>
    <name evidence="3" type="ORF">IC235_19075</name>
</gene>
<evidence type="ECO:0000313" key="4">
    <source>
        <dbReference type="Proteomes" id="UP000612233"/>
    </source>
</evidence>
<keyword evidence="4" id="KW-1185">Reference proteome</keyword>
<proteinExistence type="predicted"/>
<organism evidence="3 4">
    <name type="scientific">Hymenobacter montanus</name>
    <dbReference type="NCBI Taxonomy" id="2771359"/>
    <lineage>
        <taxon>Bacteria</taxon>
        <taxon>Pseudomonadati</taxon>
        <taxon>Bacteroidota</taxon>
        <taxon>Cytophagia</taxon>
        <taxon>Cytophagales</taxon>
        <taxon>Hymenobacteraceae</taxon>
        <taxon>Hymenobacter</taxon>
    </lineage>
</organism>
<dbReference type="Proteomes" id="UP000612233">
    <property type="component" value="Unassembled WGS sequence"/>
</dbReference>
<dbReference type="EMBL" id="JACXAD010000026">
    <property type="protein sequence ID" value="MBD2769995.1"/>
    <property type="molecule type" value="Genomic_DNA"/>
</dbReference>
<keyword evidence="1" id="KW-0732">Signal</keyword>
<feature type="signal peptide" evidence="1">
    <location>
        <begin position="1"/>
        <end position="24"/>
    </location>
</feature>
<evidence type="ECO:0000313" key="3">
    <source>
        <dbReference type="EMBL" id="MBD2769995.1"/>
    </source>
</evidence>
<feature type="chain" id="PRO_5037657261" evidence="1">
    <location>
        <begin position="25"/>
        <end position="131"/>
    </location>
</feature>
<dbReference type="AlphaFoldDB" id="A0A927BGT2"/>
<comment type="caution">
    <text evidence="3">The sequence shown here is derived from an EMBL/GenBank/DDBJ whole genome shotgun (WGS) entry which is preliminary data.</text>
</comment>
<reference evidence="3" key="1">
    <citation type="submission" date="2020-09" db="EMBL/GenBank/DDBJ databases">
        <authorList>
            <person name="Kim M.K."/>
        </authorList>
    </citation>
    <scope>NUCLEOTIDE SEQUENCE</scope>
    <source>
        <strain evidence="3">BT664</strain>
    </source>
</reference>
<dbReference type="InterPro" id="IPR025381">
    <property type="entry name" value="DUF4296"/>
</dbReference>
<sequence>MKSFHRRYLGLLLAPLLLVVPACERPEEPPQPEELLPKEKMIPILADLQVLEARVENSHLRPDSAQALFQAQQKSLFWQQSITDSAFHRSYRYYGMHGKDLEEIYQVVIDTLNQRAAKLEYYSKPNPTPAR</sequence>
<evidence type="ECO:0000256" key="1">
    <source>
        <dbReference type="SAM" id="SignalP"/>
    </source>
</evidence>
<evidence type="ECO:0000259" key="2">
    <source>
        <dbReference type="Pfam" id="PF14129"/>
    </source>
</evidence>
<dbReference type="RefSeq" id="WP_191006803.1">
    <property type="nucleotide sequence ID" value="NZ_JACXAD010000026.1"/>
</dbReference>
<dbReference type="Pfam" id="PF14129">
    <property type="entry name" value="DUF4296"/>
    <property type="match status" value="1"/>
</dbReference>
<feature type="domain" description="DUF4296" evidence="2">
    <location>
        <begin position="32"/>
        <end position="116"/>
    </location>
</feature>
<name>A0A927BGT2_9BACT</name>
<protein>
    <submittedName>
        <fullName evidence="3">DUF4296 domain-containing protein</fullName>
    </submittedName>
</protein>